<dbReference type="SUPFAM" id="SSF53756">
    <property type="entry name" value="UDP-Glycosyltransferase/glycogen phosphorylase"/>
    <property type="match status" value="1"/>
</dbReference>
<dbReference type="CDD" id="cd03801">
    <property type="entry name" value="GT4_PimA-like"/>
    <property type="match status" value="1"/>
</dbReference>
<dbReference type="PANTHER" id="PTHR46401">
    <property type="entry name" value="GLYCOSYLTRANSFERASE WBBK-RELATED"/>
    <property type="match status" value="1"/>
</dbReference>
<accession>A0AAP6ZV57</accession>
<dbReference type="GO" id="GO:0016757">
    <property type="term" value="F:glycosyltransferase activity"/>
    <property type="evidence" value="ECO:0007669"/>
    <property type="project" value="TreeGrafter"/>
</dbReference>
<keyword evidence="1" id="KW-0808">Transferase</keyword>
<reference evidence="2 3" key="1">
    <citation type="submission" date="2020-05" db="EMBL/GenBank/DDBJ databases">
        <title>Whole genome sequencing and identification of novel metabolites from Paenibacillus alvei strain JR949.</title>
        <authorList>
            <person name="Rajendhran J."/>
            <person name="Sree Pranav P."/>
            <person name="Mahalakshmi B."/>
            <person name="Karthikeyan R."/>
        </authorList>
    </citation>
    <scope>NUCLEOTIDE SEQUENCE [LARGE SCALE GENOMIC DNA]</scope>
    <source>
        <strain evidence="2 3">JR949</strain>
    </source>
</reference>
<dbReference type="EMBL" id="JABFOR010000008">
    <property type="protein sequence ID" value="NOJ70684.1"/>
    <property type="molecule type" value="Genomic_DNA"/>
</dbReference>
<dbReference type="PANTHER" id="PTHR46401:SF2">
    <property type="entry name" value="GLYCOSYLTRANSFERASE WBBK-RELATED"/>
    <property type="match status" value="1"/>
</dbReference>
<sequence>MNSIKFHKQTKGIYNFSPYIYYSNEQLTKDCCLIPYMFHKHLGYRATIITAKKEDYTYLDLLPGLEMDILDTPLDLTEWVEMCCQYISSQYEKIDVMFCFGAYPSHIQMVQQYKKLRPDGKVILKLDANIFWMDRIPFQDSEYQQFLSQCDVITVESKRLKKHLSQKWPYKIDYVPNGSADLAVRKKTEYSEKENVILTVGRIGTEQKANEILMEAFAQVAHALPQWRVKLVGGVEDAFLPYIEDFFNRYPQLRDRMIFTGKILDKQILDNEYKKAKIFVLSSVLEGGTPNVWVEAARNGCYIVCSDIDAVDEATNWGQCGKNFEINNISQLSQVLLDVCNDESYFVQGCYDIQEYQERFFNYEKIVHKLEHLINIPSGEV</sequence>
<dbReference type="AlphaFoldDB" id="A0AAP6ZV57"/>
<evidence type="ECO:0000313" key="2">
    <source>
        <dbReference type="EMBL" id="NOJ70684.1"/>
    </source>
</evidence>
<comment type="caution">
    <text evidence="2">The sequence shown here is derived from an EMBL/GenBank/DDBJ whole genome shotgun (WGS) entry which is preliminary data.</text>
</comment>
<dbReference type="RefSeq" id="WP_171416213.1">
    <property type="nucleotide sequence ID" value="NZ_JABFOR010000008.1"/>
</dbReference>
<dbReference type="Pfam" id="PF13692">
    <property type="entry name" value="Glyco_trans_1_4"/>
    <property type="match status" value="1"/>
</dbReference>
<dbReference type="Proteomes" id="UP000552038">
    <property type="component" value="Unassembled WGS sequence"/>
</dbReference>
<gene>
    <name evidence="2" type="ORF">HMI46_08970</name>
</gene>
<dbReference type="GO" id="GO:0009103">
    <property type="term" value="P:lipopolysaccharide biosynthetic process"/>
    <property type="evidence" value="ECO:0007669"/>
    <property type="project" value="TreeGrafter"/>
</dbReference>
<organism evidence="2 3">
    <name type="scientific">Paenibacillus alvei</name>
    <name type="common">Bacillus alvei</name>
    <dbReference type="NCBI Taxonomy" id="44250"/>
    <lineage>
        <taxon>Bacteria</taxon>
        <taxon>Bacillati</taxon>
        <taxon>Bacillota</taxon>
        <taxon>Bacilli</taxon>
        <taxon>Bacillales</taxon>
        <taxon>Paenibacillaceae</taxon>
        <taxon>Paenibacillus</taxon>
    </lineage>
</organism>
<name>A0AAP6ZV57_PAEAL</name>
<proteinExistence type="predicted"/>
<dbReference type="Gene3D" id="3.40.50.2000">
    <property type="entry name" value="Glycogen Phosphorylase B"/>
    <property type="match status" value="2"/>
</dbReference>
<protein>
    <submittedName>
        <fullName evidence="2">Glycosyltransferase family 4 protein</fullName>
    </submittedName>
</protein>
<evidence type="ECO:0000313" key="3">
    <source>
        <dbReference type="Proteomes" id="UP000552038"/>
    </source>
</evidence>
<evidence type="ECO:0000256" key="1">
    <source>
        <dbReference type="ARBA" id="ARBA00022679"/>
    </source>
</evidence>